<gene>
    <name evidence="4" type="ORF">BAUCODRAFT_155923</name>
</gene>
<reference evidence="4 5" key="1">
    <citation type="journal article" date="2012" name="PLoS Pathog.">
        <title>Diverse lifestyles and strategies of plant pathogenesis encoded in the genomes of eighteen Dothideomycetes fungi.</title>
        <authorList>
            <person name="Ohm R.A."/>
            <person name="Feau N."/>
            <person name="Henrissat B."/>
            <person name="Schoch C.L."/>
            <person name="Horwitz B.A."/>
            <person name="Barry K.W."/>
            <person name="Condon B.J."/>
            <person name="Copeland A.C."/>
            <person name="Dhillon B."/>
            <person name="Glaser F."/>
            <person name="Hesse C.N."/>
            <person name="Kosti I."/>
            <person name="LaButti K."/>
            <person name="Lindquist E.A."/>
            <person name="Lucas S."/>
            <person name="Salamov A.A."/>
            <person name="Bradshaw R.E."/>
            <person name="Ciuffetti L."/>
            <person name="Hamelin R.C."/>
            <person name="Kema G.H.J."/>
            <person name="Lawrence C."/>
            <person name="Scott J.A."/>
            <person name="Spatafora J.W."/>
            <person name="Turgeon B.G."/>
            <person name="de Wit P.J.G.M."/>
            <person name="Zhong S."/>
            <person name="Goodwin S.B."/>
            <person name="Grigoriev I.V."/>
        </authorList>
    </citation>
    <scope>NUCLEOTIDE SEQUENCE [LARGE SCALE GENOMIC DNA]</scope>
    <source>
        <strain evidence="4 5">UAMH 10762</strain>
    </source>
</reference>
<keyword evidence="5" id="KW-1185">Reference proteome</keyword>
<dbReference type="InterPro" id="IPR021589">
    <property type="entry name" value="Cut12"/>
</dbReference>
<proteinExistence type="predicted"/>
<dbReference type="eggNOG" id="ENOG502S2W9">
    <property type="taxonomic scope" value="Eukaryota"/>
</dbReference>
<keyword evidence="1" id="KW-0175">Coiled coil</keyword>
<evidence type="ECO:0000313" key="4">
    <source>
        <dbReference type="EMBL" id="EMC97154.1"/>
    </source>
</evidence>
<protein>
    <recommendedName>
        <fullName evidence="3">Spindle pole body-associated protein cut12 domain-containing protein</fullName>
    </recommendedName>
</protein>
<sequence>MLHWLAGQKPPEGPPDPDATESLEPPETPAPVFAVRAFKHAIWGTPQTTQPNARRYSNTEHVRPRAQGPRADRPPLAARPKSAGDARGLRDDREPLVPEPVASPTKGILLTPGTATAKRKTVSFGDHVNNNEAKRPVKTGLPDDCPGKFPSPWSNAGADNDDLDEHAEKGAGSGKLTRALEQAREESVERTAKMVRHDEAPDADGGRPVRDCCKAWKTQYDSYRESSQREIRKLIVKHKAAKSFAKEKDFQCTDLADQLRIEKKRAEKLEKRTAELEAQIEAMQARVMEVDPKGLASVTARGAGSASGLQEVQPDQQPQTGQLSAAEKQPLKAKASTSTPSYVAKESAEVEKQTSSFGTQTRARQRSTGGKPKTDDLWDQSFAPSSLAGVRPIEQRAVSPKAGRAVTSGTCATPLKSLSVNTMPTTKLTRRDSAQPSPPADRFAKEPLIRQEVIQPATCGNRGSVARNDSPILSSDLPEPSAKPITAGRATSMSPTPRKAASSAPADDPSVAIPASSPFDLTPSLSPVRVDGKTTSYFDRISQQAAKPSAVEAKDPVGSAVSRPNMTETIKPTAAWNAINAPNVGRRVTSLTDRNGKELDQARMEAAKARLAARGRVVS</sequence>
<evidence type="ECO:0000256" key="1">
    <source>
        <dbReference type="SAM" id="Coils"/>
    </source>
</evidence>
<dbReference type="KEGG" id="bcom:BAUCODRAFT_155923"/>
<feature type="region of interest" description="Disordered" evidence="2">
    <location>
        <begin position="42"/>
        <end position="209"/>
    </location>
</feature>
<dbReference type="HOGENOM" id="CLU_448348_0_0_1"/>
<feature type="region of interest" description="Disordered" evidence="2">
    <location>
        <begin position="543"/>
        <end position="565"/>
    </location>
</feature>
<dbReference type="Proteomes" id="UP000011761">
    <property type="component" value="Unassembled WGS sequence"/>
</dbReference>
<dbReference type="GeneID" id="19109307"/>
<feature type="compositionally biased region" description="Polar residues" evidence="2">
    <location>
        <begin position="45"/>
        <end position="56"/>
    </location>
</feature>
<feature type="compositionally biased region" description="Polar residues" evidence="2">
    <location>
        <begin position="307"/>
        <end position="323"/>
    </location>
</feature>
<organism evidence="4 5">
    <name type="scientific">Baudoinia panamericana (strain UAMH 10762)</name>
    <name type="common">Angels' share fungus</name>
    <name type="synonym">Baudoinia compniacensis (strain UAMH 10762)</name>
    <dbReference type="NCBI Taxonomy" id="717646"/>
    <lineage>
        <taxon>Eukaryota</taxon>
        <taxon>Fungi</taxon>
        <taxon>Dikarya</taxon>
        <taxon>Ascomycota</taxon>
        <taxon>Pezizomycotina</taxon>
        <taxon>Dothideomycetes</taxon>
        <taxon>Dothideomycetidae</taxon>
        <taxon>Mycosphaerellales</taxon>
        <taxon>Teratosphaeriaceae</taxon>
        <taxon>Baudoinia</taxon>
    </lineage>
</organism>
<dbReference type="OMA" id="KFPSPWS"/>
<dbReference type="Pfam" id="PF11500">
    <property type="entry name" value="Cut12"/>
    <property type="match status" value="1"/>
</dbReference>
<evidence type="ECO:0000256" key="2">
    <source>
        <dbReference type="SAM" id="MobiDB-lite"/>
    </source>
</evidence>
<dbReference type="EMBL" id="KB445554">
    <property type="protein sequence ID" value="EMC97154.1"/>
    <property type="molecule type" value="Genomic_DNA"/>
</dbReference>
<feature type="region of interest" description="Disordered" evidence="2">
    <location>
        <begin position="1"/>
        <end position="30"/>
    </location>
</feature>
<feature type="compositionally biased region" description="Basic and acidic residues" evidence="2">
    <location>
        <begin position="82"/>
        <end position="96"/>
    </location>
</feature>
<name>M2ND70_BAUPA</name>
<feature type="compositionally biased region" description="Polar residues" evidence="2">
    <location>
        <begin position="353"/>
        <end position="368"/>
    </location>
</feature>
<feature type="domain" description="Spindle pole body-associated protein cut12" evidence="3">
    <location>
        <begin position="207"/>
        <end position="283"/>
    </location>
</feature>
<evidence type="ECO:0000313" key="5">
    <source>
        <dbReference type="Proteomes" id="UP000011761"/>
    </source>
</evidence>
<feature type="region of interest" description="Disordered" evidence="2">
    <location>
        <begin position="298"/>
        <end position="531"/>
    </location>
</feature>
<feature type="compositionally biased region" description="Polar residues" evidence="2">
    <location>
        <begin position="407"/>
        <end position="427"/>
    </location>
</feature>
<dbReference type="OrthoDB" id="5383703at2759"/>
<feature type="compositionally biased region" description="Basic and acidic residues" evidence="2">
    <location>
        <begin position="181"/>
        <end position="209"/>
    </location>
</feature>
<dbReference type="AlphaFoldDB" id="M2ND70"/>
<feature type="coiled-coil region" evidence="1">
    <location>
        <begin position="252"/>
        <end position="286"/>
    </location>
</feature>
<feature type="compositionally biased region" description="Low complexity" evidence="2">
    <location>
        <begin position="500"/>
        <end position="518"/>
    </location>
</feature>
<evidence type="ECO:0000259" key="3">
    <source>
        <dbReference type="Pfam" id="PF11500"/>
    </source>
</evidence>
<accession>M2ND70</accession>
<dbReference type="RefSeq" id="XP_007675676.1">
    <property type="nucleotide sequence ID" value="XM_007677486.1"/>
</dbReference>